<proteinExistence type="predicted"/>
<dbReference type="PANTHER" id="PTHR46797">
    <property type="entry name" value="HTH-TYPE TRANSCRIPTIONAL REGULATOR"/>
    <property type="match status" value="1"/>
</dbReference>
<dbReference type="GO" id="GO:0003700">
    <property type="term" value="F:DNA-binding transcription factor activity"/>
    <property type="evidence" value="ECO:0007669"/>
    <property type="project" value="TreeGrafter"/>
</dbReference>
<dbReference type="PROSITE" id="PS50943">
    <property type="entry name" value="HTH_CROC1"/>
    <property type="match status" value="1"/>
</dbReference>
<dbReference type="PANTHER" id="PTHR46797:SF1">
    <property type="entry name" value="METHYLPHOSPHONATE SYNTHASE"/>
    <property type="match status" value="1"/>
</dbReference>
<dbReference type="Proteomes" id="UP001165079">
    <property type="component" value="Unassembled WGS sequence"/>
</dbReference>
<organism evidence="4 5">
    <name type="scientific">Actinorhabdospora filicis</name>
    <dbReference type="NCBI Taxonomy" id="1785913"/>
    <lineage>
        <taxon>Bacteria</taxon>
        <taxon>Bacillati</taxon>
        <taxon>Actinomycetota</taxon>
        <taxon>Actinomycetes</taxon>
        <taxon>Micromonosporales</taxon>
        <taxon>Micromonosporaceae</taxon>
        <taxon>Actinorhabdospora</taxon>
    </lineage>
</organism>
<evidence type="ECO:0000313" key="5">
    <source>
        <dbReference type="Proteomes" id="UP001165079"/>
    </source>
</evidence>
<dbReference type="GO" id="GO:0003677">
    <property type="term" value="F:DNA binding"/>
    <property type="evidence" value="ECO:0007669"/>
    <property type="project" value="UniProtKB-KW"/>
</dbReference>
<reference evidence="4" key="1">
    <citation type="submission" date="2023-03" db="EMBL/GenBank/DDBJ databases">
        <title>Actinorhabdospora filicis NBRC 111898.</title>
        <authorList>
            <person name="Ichikawa N."/>
            <person name="Sato H."/>
            <person name="Tonouchi N."/>
        </authorList>
    </citation>
    <scope>NUCLEOTIDE SEQUENCE</scope>
    <source>
        <strain evidence="4">NBRC 111898</strain>
    </source>
</reference>
<dbReference type="InterPro" id="IPR050807">
    <property type="entry name" value="TransReg_Diox_bact_type"/>
</dbReference>
<feature type="domain" description="HTH cro/C1-type" evidence="3">
    <location>
        <begin position="69"/>
        <end position="123"/>
    </location>
</feature>
<dbReference type="CDD" id="cd00093">
    <property type="entry name" value="HTH_XRE"/>
    <property type="match status" value="1"/>
</dbReference>
<dbReference type="GO" id="GO:0005829">
    <property type="term" value="C:cytosol"/>
    <property type="evidence" value="ECO:0007669"/>
    <property type="project" value="TreeGrafter"/>
</dbReference>
<comment type="caution">
    <text evidence="4">The sequence shown here is derived from an EMBL/GenBank/DDBJ whole genome shotgun (WGS) entry which is preliminary data.</text>
</comment>
<dbReference type="InterPro" id="IPR001387">
    <property type="entry name" value="Cro/C1-type_HTH"/>
</dbReference>
<protein>
    <recommendedName>
        <fullName evidence="3">HTH cro/C1-type domain-containing protein</fullName>
    </recommendedName>
</protein>
<dbReference type="Pfam" id="PF07883">
    <property type="entry name" value="Cupin_2"/>
    <property type="match status" value="1"/>
</dbReference>
<dbReference type="InterPro" id="IPR013096">
    <property type="entry name" value="Cupin_2"/>
</dbReference>
<dbReference type="InterPro" id="IPR011051">
    <property type="entry name" value="RmlC_Cupin_sf"/>
</dbReference>
<sequence length="240" mass="26613">MLRAHTPSTVQRFRALGSVIGPPPYVEAMLGPRTPPEPGSLRKSQNERVAPSSHDAELAAILDAIGPRLRALRHERGLTLEALAARTGISVSTLSRLESVLRRPTLDLLIPIAREHRVALDRLVAAPATGDPRVHLEPLRHGRESVVVPLTRYPGRLQVFKQVLAPREPRLQTHDGREWLYVLAGDLRLILGERDLLLRPGEAAEFDTREPHWFGPAGAEPVEILHLYGPRGDQVVVRTD</sequence>
<evidence type="ECO:0000256" key="1">
    <source>
        <dbReference type="ARBA" id="ARBA00023125"/>
    </source>
</evidence>
<keyword evidence="5" id="KW-1185">Reference proteome</keyword>
<dbReference type="Gene3D" id="2.60.120.10">
    <property type="entry name" value="Jelly Rolls"/>
    <property type="match status" value="1"/>
</dbReference>
<evidence type="ECO:0000313" key="4">
    <source>
        <dbReference type="EMBL" id="GLZ81635.1"/>
    </source>
</evidence>
<evidence type="ECO:0000256" key="2">
    <source>
        <dbReference type="SAM" id="MobiDB-lite"/>
    </source>
</evidence>
<gene>
    <name evidence="4" type="ORF">Afil01_64420</name>
</gene>
<feature type="region of interest" description="Disordered" evidence="2">
    <location>
        <begin position="31"/>
        <end position="53"/>
    </location>
</feature>
<dbReference type="InterPro" id="IPR014710">
    <property type="entry name" value="RmlC-like_jellyroll"/>
</dbReference>
<name>A0A9W6WE86_9ACTN</name>
<dbReference type="InterPro" id="IPR010982">
    <property type="entry name" value="Lambda_DNA-bd_dom_sf"/>
</dbReference>
<keyword evidence="1" id="KW-0238">DNA-binding</keyword>
<dbReference type="SUPFAM" id="SSF51182">
    <property type="entry name" value="RmlC-like cupins"/>
    <property type="match status" value="1"/>
</dbReference>
<dbReference type="EMBL" id="BSTX01000006">
    <property type="protein sequence ID" value="GLZ81635.1"/>
    <property type="molecule type" value="Genomic_DNA"/>
</dbReference>
<evidence type="ECO:0000259" key="3">
    <source>
        <dbReference type="PROSITE" id="PS50943"/>
    </source>
</evidence>
<dbReference type="SMART" id="SM00530">
    <property type="entry name" value="HTH_XRE"/>
    <property type="match status" value="1"/>
</dbReference>
<dbReference type="AlphaFoldDB" id="A0A9W6WE86"/>
<dbReference type="CDD" id="cd02209">
    <property type="entry name" value="cupin_XRE_C"/>
    <property type="match status" value="1"/>
</dbReference>
<dbReference type="Gene3D" id="1.10.260.40">
    <property type="entry name" value="lambda repressor-like DNA-binding domains"/>
    <property type="match status" value="1"/>
</dbReference>
<dbReference type="Pfam" id="PF01381">
    <property type="entry name" value="HTH_3"/>
    <property type="match status" value="1"/>
</dbReference>
<accession>A0A9W6WE86</accession>
<dbReference type="SUPFAM" id="SSF47413">
    <property type="entry name" value="lambda repressor-like DNA-binding domains"/>
    <property type="match status" value="1"/>
</dbReference>